<reference evidence="4 5" key="1">
    <citation type="submission" date="2023-12" db="EMBL/GenBank/DDBJ databases">
        <title>Baltic Sea Cyanobacteria.</title>
        <authorList>
            <person name="Delbaje E."/>
            <person name="Fewer D.P."/>
            <person name="Shishido T.K."/>
        </authorList>
    </citation>
    <scope>NUCLEOTIDE SEQUENCE [LARGE SCALE GENOMIC DNA]</scope>
    <source>
        <strain evidence="4 5">CCNP 1315</strain>
    </source>
</reference>
<feature type="repeat" description="TPR" evidence="3">
    <location>
        <begin position="257"/>
        <end position="290"/>
    </location>
</feature>
<dbReference type="SMART" id="SM00028">
    <property type="entry name" value="TPR"/>
    <property type="match status" value="4"/>
</dbReference>
<dbReference type="Proteomes" id="UP001301728">
    <property type="component" value="Unassembled WGS sequence"/>
</dbReference>
<dbReference type="RefSeq" id="WP_049560393.1">
    <property type="nucleotide sequence ID" value="NZ_JAYGHT010000018.1"/>
</dbReference>
<feature type="repeat" description="TPR" evidence="3">
    <location>
        <begin position="189"/>
        <end position="222"/>
    </location>
</feature>
<dbReference type="InterPro" id="IPR050498">
    <property type="entry name" value="Ycf3"/>
</dbReference>
<dbReference type="PROSITE" id="PS50293">
    <property type="entry name" value="TPR_REGION"/>
    <property type="match status" value="2"/>
</dbReference>
<evidence type="ECO:0000256" key="2">
    <source>
        <dbReference type="ARBA" id="ARBA00022803"/>
    </source>
</evidence>
<dbReference type="InterPro" id="IPR019734">
    <property type="entry name" value="TPR_rpt"/>
</dbReference>
<dbReference type="PANTHER" id="PTHR44858">
    <property type="entry name" value="TETRATRICOPEPTIDE REPEAT PROTEIN 6"/>
    <property type="match status" value="1"/>
</dbReference>
<dbReference type="InterPro" id="IPR011990">
    <property type="entry name" value="TPR-like_helical_dom_sf"/>
</dbReference>
<comment type="caution">
    <text evidence="4">The sequence shown here is derived from an EMBL/GenBank/DDBJ whole genome shotgun (WGS) entry which is preliminary data.</text>
</comment>
<sequence>MMKDAKTLIVALSIIILGSLGWVWRTKSVQSQVIAKAETQVENLGDLNQISQPEQLKNAQQQIESALLTLDNIPTLPVVAPAPQAVTENLDQYSAKLDEIERKLQQKAEGQQGIEAAKKQAWEAAKLVQNPPHSAEVWQEAQQKWQQAMSQLIKIPEDSPEFAAAQAKLQDYQKNYDVVNQYYEKAKQAVKLNNQAMKLMESGDYQEAITTLNEAINLNPGQIEAYLNRGFAYSELNSHASAIANYDKAIQLAPNNADAYYYRADEYLQAGNAPKALADYNKAIQLNPNYSQAYLDRGFIYYQQGESIKAIEDLQKAADLLGQKGDIQTQKTALEVIQDIRNSL</sequence>
<evidence type="ECO:0000313" key="5">
    <source>
        <dbReference type="Proteomes" id="UP001301728"/>
    </source>
</evidence>
<evidence type="ECO:0000313" key="4">
    <source>
        <dbReference type="EMBL" id="MEA5518924.1"/>
    </source>
</evidence>
<evidence type="ECO:0000256" key="3">
    <source>
        <dbReference type="PROSITE-ProRule" id="PRU00339"/>
    </source>
</evidence>
<accession>A0ABU5TVL2</accession>
<organism evidence="4 5">
    <name type="scientific">Limnoraphis robusta CCNP1315</name>
    <dbReference type="NCBI Taxonomy" id="3110306"/>
    <lineage>
        <taxon>Bacteria</taxon>
        <taxon>Bacillati</taxon>
        <taxon>Cyanobacteriota</taxon>
        <taxon>Cyanophyceae</taxon>
        <taxon>Oscillatoriophycideae</taxon>
        <taxon>Oscillatoriales</taxon>
        <taxon>Sirenicapillariaceae</taxon>
        <taxon>Limnoraphis</taxon>
    </lineage>
</organism>
<dbReference type="PROSITE" id="PS50005">
    <property type="entry name" value="TPR"/>
    <property type="match status" value="4"/>
</dbReference>
<dbReference type="EMBL" id="JAYGHT010000018">
    <property type="protein sequence ID" value="MEA5518924.1"/>
    <property type="molecule type" value="Genomic_DNA"/>
</dbReference>
<protein>
    <submittedName>
        <fullName evidence="4">Tetratricopeptide repeat protein</fullName>
    </submittedName>
</protein>
<dbReference type="Pfam" id="PF13414">
    <property type="entry name" value="TPR_11"/>
    <property type="match status" value="2"/>
</dbReference>
<gene>
    <name evidence="4" type="ORF">VB854_08185</name>
</gene>
<keyword evidence="2 3" id="KW-0802">TPR repeat</keyword>
<dbReference type="PANTHER" id="PTHR44858:SF1">
    <property type="entry name" value="UDP-N-ACETYLGLUCOSAMINE--PEPTIDE N-ACETYLGLUCOSAMINYLTRANSFERASE SPINDLY-RELATED"/>
    <property type="match status" value="1"/>
</dbReference>
<keyword evidence="1" id="KW-0677">Repeat</keyword>
<proteinExistence type="predicted"/>
<dbReference type="SUPFAM" id="SSF48452">
    <property type="entry name" value="TPR-like"/>
    <property type="match status" value="1"/>
</dbReference>
<keyword evidence="5" id="KW-1185">Reference proteome</keyword>
<evidence type="ECO:0000256" key="1">
    <source>
        <dbReference type="ARBA" id="ARBA00022737"/>
    </source>
</evidence>
<feature type="repeat" description="TPR" evidence="3">
    <location>
        <begin position="223"/>
        <end position="256"/>
    </location>
</feature>
<name>A0ABU5TVL2_9CYAN</name>
<dbReference type="Gene3D" id="1.25.40.10">
    <property type="entry name" value="Tetratricopeptide repeat domain"/>
    <property type="match status" value="2"/>
</dbReference>
<feature type="repeat" description="TPR" evidence="3">
    <location>
        <begin position="291"/>
        <end position="324"/>
    </location>
</feature>